<name>A0ABP6KYB9_9ACTN</name>
<dbReference type="Proteomes" id="UP001501035">
    <property type="component" value="Unassembled WGS sequence"/>
</dbReference>
<feature type="transmembrane region" description="Helical" evidence="7">
    <location>
        <begin position="175"/>
        <end position="192"/>
    </location>
</feature>
<keyword evidence="3" id="KW-1003">Cell membrane</keyword>
<comment type="subcellular location">
    <subcellularLocation>
        <location evidence="1">Cell membrane</location>
        <topology evidence="1">Multi-pass membrane protein</topology>
    </subcellularLocation>
</comment>
<feature type="transmembrane region" description="Helical" evidence="7">
    <location>
        <begin position="258"/>
        <end position="278"/>
    </location>
</feature>
<feature type="transmembrane region" description="Helical" evidence="7">
    <location>
        <begin position="316"/>
        <end position="337"/>
    </location>
</feature>
<feature type="transmembrane region" description="Helical" evidence="7">
    <location>
        <begin position="224"/>
        <end position="246"/>
    </location>
</feature>
<accession>A0ABP6KYB9</accession>
<dbReference type="InterPro" id="IPR005829">
    <property type="entry name" value="Sugar_transporter_CS"/>
</dbReference>
<dbReference type="InterPro" id="IPR011701">
    <property type="entry name" value="MFS"/>
</dbReference>
<keyword evidence="2" id="KW-0813">Transport</keyword>
<dbReference type="SUPFAM" id="SSF103473">
    <property type="entry name" value="MFS general substrate transporter"/>
    <property type="match status" value="1"/>
</dbReference>
<evidence type="ECO:0000259" key="8">
    <source>
        <dbReference type="PROSITE" id="PS50850"/>
    </source>
</evidence>
<feature type="transmembrane region" description="Helical" evidence="7">
    <location>
        <begin position="290"/>
        <end position="310"/>
    </location>
</feature>
<organism evidence="9 10">
    <name type="scientific">Gordonia defluvii</name>
    <dbReference type="NCBI Taxonomy" id="283718"/>
    <lineage>
        <taxon>Bacteria</taxon>
        <taxon>Bacillati</taxon>
        <taxon>Actinomycetota</taxon>
        <taxon>Actinomycetes</taxon>
        <taxon>Mycobacteriales</taxon>
        <taxon>Gordoniaceae</taxon>
        <taxon>Gordonia</taxon>
    </lineage>
</organism>
<evidence type="ECO:0000256" key="4">
    <source>
        <dbReference type="ARBA" id="ARBA00022692"/>
    </source>
</evidence>
<dbReference type="PANTHER" id="PTHR23517:SF13">
    <property type="entry name" value="MAJOR FACILITATOR SUPERFAMILY MFS_1"/>
    <property type="match status" value="1"/>
</dbReference>
<evidence type="ECO:0000256" key="3">
    <source>
        <dbReference type="ARBA" id="ARBA00022475"/>
    </source>
</evidence>
<evidence type="ECO:0000256" key="1">
    <source>
        <dbReference type="ARBA" id="ARBA00004651"/>
    </source>
</evidence>
<dbReference type="InterPro" id="IPR020846">
    <property type="entry name" value="MFS_dom"/>
</dbReference>
<evidence type="ECO:0000256" key="6">
    <source>
        <dbReference type="ARBA" id="ARBA00023136"/>
    </source>
</evidence>
<keyword evidence="4 7" id="KW-0812">Transmembrane</keyword>
<dbReference type="PROSITE" id="PS00216">
    <property type="entry name" value="SUGAR_TRANSPORT_1"/>
    <property type="match status" value="1"/>
</dbReference>
<keyword evidence="6 7" id="KW-0472">Membrane</keyword>
<evidence type="ECO:0000313" key="10">
    <source>
        <dbReference type="Proteomes" id="UP001501035"/>
    </source>
</evidence>
<protein>
    <submittedName>
        <fullName evidence="9">MFS transporter</fullName>
    </submittedName>
</protein>
<feature type="transmembrane region" description="Helical" evidence="7">
    <location>
        <begin position="12"/>
        <end position="31"/>
    </location>
</feature>
<feature type="transmembrane region" description="Helical" evidence="7">
    <location>
        <begin position="384"/>
        <end position="403"/>
    </location>
</feature>
<keyword evidence="5 7" id="KW-1133">Transmembrane helix</keyword>
<comment type="caution">
    <text evidence="9">The sequence shown here is derived from an EMBL/GenBank/DDBJ whole genome shotgun (WGS) entry which is preliminary data.</text>
</comment>
<dbReference type="PROSITE" id="PS50850">
    <property type="entry name" value="MFS"/>
    <property type="match status" value="1"/>
</dbReference>
<feature type="transmembrane region" description="Helical" evidence="7">
    <location>
        <begin position="83"/>
        <end position="101"/>
    </location>
</feature>
<evidence type="ECO:0000256" key="7">
    <source>
        <dbReference type="SAM" id="Phobius"/>
    </source>
</evidence>
<gene>
    <name evidence="9" type="ORF">GCM10010528_05630</name>
</gene>
<dbReference type="Gene3D" id="1.20.1250.20">
    <property type="entry name" value="MFS general substrate transporter like domains"/>
    <property type="match status" value="1"/>
</dbReference>
<sequence>MTTTTTPPQRRAALAASAWVPVGGAVFVSAWGGNQFTPLLVMYKQHGLSHVVVDTLLFVYVFGIVPALLIGGPASDRWGRRPLMLPAPILAGLGSVALALGADSVTLLSIGRLLSGVALGLAMAVGGSWVAELSSAAGAPIGVGARRATMCLTAGFGVGAAVAGALAQWGPWPTVTPYVVTVALSAVSAVSLRHVPETRVRNTSGPKASLLTDLRIPSVFTRRFLLVVAPVAPWVFGACAIAYAILPDLLSGHTTMPIALAAACCLLGLTAGFGIQSVGRRIDAPGSVRGLVVALVVLIPGLLMAIAAAVTHSIPVGLLAAAILGCGYGMALIGGLLEVQRIAGPDDLGGLTAVFYALTYIGFGSPALLSWLIERFPSLNYREFFLVGLLMVGVCLVVVLIGGRLSGGRGTDSP</sequence>
<keyword evidence="10" id="KW-1185">Reference proteome</keyword>
<dbReference type="InterPro" id="IPR036259">
    <property type="entry name" value="MFS_trans_sf"/>
</dbReference>
<reference evidence="10" key="1">
    <citation type="journal article" date="2019" name="Int. J. Syst. Evol. Microbiol.">
        <title>The Global Catalogue of Microorganisms (GCM) 10K type strain sequencing project: providing services to taxonomists for standard genome sequencing and annotation.</title>
        <authorList>
            <consortium name="The Broad Institute Genomics Platform"/>
            <consortium name="The Broad Institute Genome Sequencing Center for Infectious Disease"/>
            <person name="Wu L."/>
            <person name="Ma J."/>
        </authorList>
    </citation>
    <scope>NUCLEOTIDE SEQUENCE [LARGE SCALE GENOMIC DNA]</scope>
    <source>
        <strain evidence="10">JCM 14234</strain>
    </source>
</reference>
<feature type="transmembrane region" description="Helical" evidence="7">
    <location>
        <begin position="349"/>
        <end position="372"/>
    </location>
</feature>
<feature type="domain" description="Major facilitator superfamily (MFS) profile" evidence="8">
    <location>
        <begin position="1"/>
        <end position="414"/>
    </location>
</feature>
<proteinExistence type="predicted"/>
<evidence type="ECO:0000313" key="9">
    <source>
        <dbReference type="EMBL" id="GAA3026841.1"/>
    </source>
</evidence>
<feature type="transmembrane region" description="Helical" evidence="7">
    <location>
        <begin position="151"/>
        <end position="169"/>
    </location>
</feature>
<evidence type="ECO:0000256" key="5">
    <source>
        <dbReference type="ARBA" id="ARBA00022989"/>
    </source>
</evidence>
<evidence type="ECO:0000256" key="2">
    <source>
        <dbReference type="ARBA" id="ARBA00022448"/>
    </source>
</evidence>
<dbReference type="InterPro" id="IPR050171">
    <property type="entry name" value="MFS_Transporters"/>
</dbReference>
<dbReference type="RefSeq" id="WP_414651753.1">
    <property type="nucleotide sequence ID" value="NZ_BAAAVS010000011.1"/>
</dbReference>
<dbReference type="PANTHER" id="PTHR23517">
    <property type="entry name" value="RESISTANCE PROTEIN MDTM, PUTATIVE-RELATED-RELATED"/>
    <property type="match status" value="1"/>
</dbReference>
<feature type="transmembrane region" description="Helical" evidence="7">
    <location>
        <begin position="51"/>
        <end position="71"/>
    </location>
</feature>
<dbReference type="EMBL" id="BAAAVS010000011">
    <property type="protein sequence ID" value="GAA3026841.1"/>
    <property type="molecule type" value="Genomic_DNA"/>
</dbReference>
<dbReference type="Pfam" id="PF07690">
    <property type="entry name" value="MFS_1"/>
    <property type="match status" value="1"/>
</dbReference>